<dbReference type="SMART" id="SM00267">
    <property type="entry name" value="GGDEF"/>
    <property type="match status" value="1"/>
</dbReference>
<keyword evidence="5" id="KW-1185">Reference proteome</keyword>
<dbReference type="InterPro" id="IPR029787">
    <property type="entry name" value="Nucleotide_cyclase"/>
</dbReference>
<dbReference type="AlphaFoldDB" id="A0A561UG01"/>
<dbReference type="RefSeq" id="WP_145904745.1">
    <property type="nucleotide sequence ID" value="NZ_BAAAMZ010000031.1"/>
</dbReference>
<dbReference type="EMBL" id="VIWT01000001">
    <property type="protein sequence ID" value="TWF98292.1"/>
    <property type="molecule type" value="Genomic_DNA"/>
</dbReference>
<dbReference type="GO" id="GO:1902201">
    <property type="term" value="P:negative regulation of bacterial-type flagellum-dependent cell motility"/>
    <property type="evidence" value="ECO:0007669"/>
    <property type="project" value="TreeGrafter"/>
</dbReference>
<evidence type="ECO:0000259" key="3">
    <source>
        <dbReference type="PROSITE" id="PS50887"/>
    </source>
</evidence>
<evidence type="ECO:0000256" key="2">
    <source>
        <dbReference type="SAM" id="MobiDB-lite"/>
    </source>
</evidence>
<keyword evidence="1" id="KW-0175">Coiled coil</keyword>
<sequence>MSPLVPAIALLSAPLAGLSGLLCCRLRGTRRAAALEVRELTGELARLREQCEELSRSAARDPLTGVWNQRHLQLTLEREVQRCQRRVRPGEPAPELAVVLLEIDGFEAVTAEHGRTRAQAVLRDLAQRLTVEVRRTDVLGHCGGTGFLVVLPDTGAAGAAKVAERLCWTVRRHRLLDWRVDPVRPEPDLPPRPAGNGLRAFAGTAVLPADGGHPVPLLRAADRSLAAAKRAWAAARSRDSGSQRHGNLSPCVGPGALAHPDAARSVAAVPVPGEVRS</sequence>
<feature type="domain" description="GGDEF" evidence="3">
    <location>
        <begin position="94"/>
        <end position="244"/>
    </location>
</feature>
<dbReference type="SUPFAM" id="SSF55073">
    <property type="entry name" value="Nucleotide cyclase"/>
    <property type="match status" value="1"/>
</dbReference>
<dbReference type="PANTHER" id="PTHR45138:SF24">
    <property type="entry name" value="DIGUANYLATE CYCLASE DGCC-RELATED"/>
    <property type="match status" value="1"/>
</dbReference>
<dbReference type="Proteomes" id="UP000317940">
    <property type="component" value="Unassembled WGS sequence"/>
</dbReference>
<feature type="region of interest" description="Disordered" evidence="2">
    <location>
        <begin position="235"/>
        <end position="257"/>
    </location>
</feature>
<dbReference type="CDD" id="cd01949">
    <property type="entry name" value="GGDEF"/>
    <property type="match status" value="1"/>
</dbReference>
<protein>
    <submittedName>
        <fullName evidence="4">Diguanylate cyclase (GGDEF)-like protein</fullName>
    </submittedName>
</protein>
<dbReference type="InterPro" id="IPR043128">
    <property type="entry name" value="Rev_trsase/Diguanyl_cyclase"/>
</dbReference>
<evidence type="ECO:0000256" key="1">
    <source>
        <dbReference type="SAM" id="Coils"/>
    </source>
</evidence>
<gene>
    <name evidence="4" type="ORF">FHX73_112099</name>
</gene>
<dbReference type="Gene3D" id="3.30.70.270">
    <property type="match status" value="1"/>
</dbReference>
<evidence type="ECO:0000313" key="5">
    <source>
        <dbReference type="Proteomes" id="UP000317940"/>
    </source>
</evidence>
<dbReference type="InterPro" id="IPR000160">
    <property type="entry name" value="GGDEF_dom"/>
</dbReference>
<dbReference type="Pfam" id="PF00990">
    <property type="entry name" value="GGDEF"/>
    <property type="match status" value="1"/>
</dbReference>
<dbReference type="OrthoDB" id="23692at2"/>
<name>A0A561UG01_9ACTN</name>
<dbReference type="GO" id="GO:0043709">
    <property type="term" value="P:cell adhesion involved in single-species biofilm formation"/>
    <property type="evidence" value="ECO:0007669"/>
    <property type="project" value="TreeGrafter"/>
</dbReference>
<dbReference type="PANTHER" id="PTHR45138">
    <property type="entry name" value="REGULATORY COMPONENTS OF SENSORY TRANSDUCTION SYSTEM"/>
    <property type="match status" value="1"/>
</dbReference>
<dbReference type="PROSITE" id="PS50887">
    <property type="entry name" value="GGDEF"/>
    <property type="match status" value="1"/>
</dbReference>
<reference evidence="4 5" key="1">
    <citation type="submission" date="2019-06" db="EMBL/GenBank/DDBJ databases">
        <title>Sequencing the genomes of 1000 actinobacteria strains.</title>
        <authorList>
            <person name="Klenk H.-P."/>
        </authorList>
    </citation>
    <scope>NUCLEOTIDE SEQUENCE [LARGE SCALE GENOMIC DNA]</scope>
    <source>
        <strain evidence="4 5">DSM 44826</strain>
    </source>
</reference>
<proteinExistence type="predicted"/>
<comment type="caution">
    <text evidence="4">The sequence shown here is derived from an EMBL/GenBank/DDBJ whole genome shotgun (WGS) entry which is preliminary data.</text>
</comment>
<dbReference type="InterPro" id="IPR050469">
    <property type="entry name" value="Diguanylate_Cyclase"/>
</dbReference>
<dbReference type="GO" id="GO:0005886">
    <property type="term" value="C:plasma membrane"/>
    <property type="evidence" value="ECO:0007669"/>
    <property type="project" value="TreeGrafter"/>
</dbReference>
<organism evidence="4 5">
    <name type="scientific">Kitasatospora viridis</name>
    <dbReference type="NCBI Taxonomy" id="281105"/>
    <lineage>
        <taxon>Bacteria</taxon>
        <taxon>Bacillati</taxon>
        <taxon>Actinomycetota</taxon>
        <taxon>Actinomycetes</taxon>
        <taxon>Kitasatosporales</taxon>
        <taxon>Streptomycetaceae</taxon>
        <taxon>Kitasatospora</taxon>
    </lineage>
</organism>
<evidence type="ECO:0000313" key="4">
    <source>
        <dbReference type="EMBL" id="TWF98292.1"/>
    </source>
</evidence>
<feature type="coiled-coil region" evidence="1">
    <location>
        <begin position="30"/>
        <end position="57"/>
    </location>
</feature>
<dbReference type="GO" id="GO:0052621">
    <property type="term" value="F:diguanylate cyclase activity"/>
    <property type="evidence" value="ECO:0007669"/>
    <property type="project" value="TreeGrafter"/>
</dbReference>
<dbReference type="NCBIfam" id="TIGR00254">
    <property type="entry name" value="GGDEF"/>
    <property type="match status" value="1"/>
</dbReference>
<accession>A0A561UG01</accession>